<feature type="compositionally biased region" description="Low complexity" evidence="1">
    <location>
        <begin position="351"/>
        <end position="367"/>
    </location>
</feature>
<feature type="compositionally biased region" description="Low complexity" evidence="1">
    <location>
        <begin position="286"/>
        <end position="334"/>
    </location>
</feature>
<dbReference type="Proteomes" id="UP000297245">
    <property type="component" value="Unassembled WGS sequence"/>
</dbReference>
<evidence type="ECO:0000313" key="2">
    <source>
        <dbReference type="EMBL" id="THV07351.1"/>
    </source>
</evidence>
<feature type="compositionally biased region" description="Low complexity" evidence="1">
    <location>
        <begin position="378"/>
        <end position="424"/>
    </location>
</feature>
<keyword evidence="3" id="KW-1185">Reference proteome</keyword>
<gene>
    <name evidence="2" type="ORF">K435DRAFT_959930</name>
</gene>
<feature type="compositionally biased region" description="Low complexity" evidence="1">
    <location>
        <begin position="252"/>
        <end position="278"/>
    </location>
</feature>
<dbReference type="AlphaFoldDB" id="A0A4S8MWE1"/>
<feature type="compositionally biased region" description="Low complexity" evidence="1">
    <location>
        <begin position="62"/>
        <end position="85"/>
    </location>
</feature>
<proteinExistence type="predicted"/>
<feature type="region of interest" description="Disordered" evidence="1">
    <location>
        <begin position="243"/>
        <end position="457"/>
    </location>
</feature>
<feature type="compositionally biased region" description="Polar residues" evidence="1">
    <location>
        <begin position="177"/>
        <end position="188"/>
    </location>
</feature>
<feature type="compositionally biased region" description="Low complexity" evidence="1">
    <location>
        <begin position="157"/>
        <end position="174"/>
    </location>
</feature>
<name>A0A4S8MWE1_DENBC</name>
<evidence type="ECO:0000313" key="3">
    <source>
        <dbReference type="Proteomes" id="UP000297245"/>
    </source>
</evidence>
<feature type="compositionally biased region" description="Low complexity" evidence="1">
    <location>
        <begin position="442"/>
        <end position="454"/>
    </location>
</feature>
<dbReference type="OrthoDB" id="3367070at2759"/>
<accession>A0A4S8MWE1</accession>
<feature type="region of interest" description="Disordered" evidence="1">
    <location>
        <begin position="157"/>
        <end position="188"/>
    </location>
</feature>
<dbReference type="EMBL" id="ML179038">
    <property type="protein sequence ID" value="THV07351.1"/>
    <property type="molecule type" value="Genomic_DNA"/>
</dbReference>
<evidence type="ECO:0000256" key="1">
    <source>
        <dbReference type="SAM" id="MobiDB-lite"/>
    </source>
</evidence>
<organism evidence="2 3">
    <name type="scientific">Dendrothele bispora (strain CBS 962.96)</name>
    <dbReference type="NCBI Taxonomy" id="1314807"/>
    <lineage>
        <taxon>Eukaryota</taxon>
        <taxon>Fungi</taxon>
        <taxon>Dikarya</taxon>
        <taxon>Basidiomycota</taxon>
        <taxon>Agaricomycotina</taxon>
        <taxon>Agaricomycetes</taxon>
        <taxon>Agaricomycetidae</taxon>
        <taxon>Agaricales</taxon>
        <taxon>Agaricales incertae sedis</taxon>
        <taxon>Dendrothele</taxon>
    </lineage>
</organism>
<feature type="region of interest" description="Disordered" evidence="1">
    <location>
        <begin position="60"/>
        <end position="87"/>
    </location>
</feature>
<reference evidence="2 3" key="1">
    <citation type="journal article" date="2019" name="Nat. Ecol. Evol.">
        <title>Megaphylogeny resolves global patterns of mushroom evolution.</title>
        <authorList>
            <person name="Varga T."/>
            <person name="Krizsan K."/>
            <person name="Foldi C."/>
            <person name="Dima B."/>
            <person name="Sanchez-Garcia M."/>
            <person name="Sanchez-Ramirez S."/>
            <person name="Szollosi G.J."/>
            <person name="Szarkandi J.G."/>
            <person name="Papp V."/>
            <person name="Albert L."/>
            <person name="Andreopoulos W."/>
            <person name="Angelini C."/>
            <person name="Antonin V."/>
            <person name="Barry K.W."/>
            <person name="Bougher N.L."/>
            <person name="Buchanan P."/>
            <person name="Buyck B."/>
            <person name="Bense V."/>
            <person name="Catcheside P."/>
            <person name="Chovatia M."/>
            <person name="Cooper J."/>
            <person name="Damon W."/>
            <person name="Desjardin D."/>
            <person name="Finy P."/>
            <person name="Geml J."/>
            <person name="Haridas S."/>
            <person name="Hughes K."/>
            <person name="Justo A."/>
            <person name="Karasinski D."/>
            <person name="Kautmanova I."/>
            <person name="Kiss B."/>
            <person name="Kocsube S."/>
            <person name="Kotiranta H."/>
            <person name="LaButti K.M."/>
            <person name="Lechner B.E."/>
            <person name="Liimatainen K."/>
            <person name="Lipzen A."/>
            <person name="Lukacs Z."/>
            <person name="Mihaltcheva S."/>
            <person name="Morgado L.N."/>
            <person name="Niskanen T."/>
            <person name="Noordeloos M.E."/>
            <person name="Ohm R.A."/>
            <person name="Ortiz-Santana B."/>
            <person name="Ovrebo C."/>
            <person name="Racz N."/>
            <person name="Riley R."/>
            <person name="Savchenko A."/>
            <person name="Shiryaev A."/>
            <person name="Soop K."/>
            <person name="Spirin V."/>
            <person name="Szebenyi C."/>
            <person name="Tomsovsky M."/>
            <person name="Tulloss R.E."/>
            <person name="Uehling J."/>
            <person name="Grigoriev I.V."/>
            <person name="Vagvolgyi C."/>
            <person name="Papp T."/>
            <person name="Martin F.M."/>
            <person name="Miettinen O."/>
            <person name="Hibbett D.S."/>
            <person name="Nagy L.G."/>
        </authorList>
    </citation>
    <scope>NUCLEOTIDE SEQUENCE [LARGE SCALE GENOMIC DNA]</scope>
    <source>
        <strain evidence="2 3">CBS 962.96</strain>
    </source>
</reference>
<sequence length="530" mass="57200">MLAVRLNELAASHEQGLLDDDEYRLLRQDVFERYAANPVIPVEAPIVPTVPAARKKQVEFAPSAPSTLPSSSSDLQSQSSRSKPSIVTNLLRRATRRKSKESLAPSIEVDTAPVISLKRSFLPRPLSRKASFDKNSTSSSVSLGSFKTLSSGFFSSPPTSPPSLVSPSSPSWPSQRKPASTLNSKSASKVNLSTPLLDHDIFEDGGLHTTKDIRKAIIDLEEEGKRVVDAFDQLEQSTVAKVQRREQDAYNSLPSLPLSRSHSDYPSSDSHTSYSTSLAVPRRLRSGSTTSAHSVQSSKSKQSISPSSSIGRLRQLSVSSNASASGSSHPKSAAHGFPSNTSTPQLKHKGSISSISSSPASLISIGRSKSKNGEHLSRSTSQYSMSQSQSKSQQSSGANHSSSRRTGSSNSHSHSQSGSLSRSSSHSRSHSRSGSNGPGPSPSTSILRSKSSSSTMMVVEHGRISEVLHEADDDLDSDRGLELVQEAHESQEVVDVRRRKMEVIGRYEAQIEYLKARLKGAELHEKLLRK</sequence>
<protein>
    <submittedName>
        <fullName evidence="2">Uncharacterized protein</fullName>
    </submittedName>
</protein>